<name>A0A0D8HJH0_9ACTN</name>
<sequence length="151" mass="16479">MGVSHLKCDSGHIASAEGSPLPQTRHLDRHTSNVSQVKCCVTSGLSFKKVIPQYPIDIFVIFLSSNNKRGRLSTRPAKSLQVASFPDFSLSNTGWLTLSKLDIAVAENHLLTGTWRKSHMGPVHNSKINYFGIVFGSSYRCYSFCASGCGA</sequence>
<protein>
    <submittedName>
        <fullName evidence="2">Uncharacterized protein</fullName>
    </submittedName>
</protein>
<gene>
    <name evidence="2" type="ORF">AXFE_11010</name>
</gene>
<evidence type="ECO:0000313" key="3">
    <source>
        <dbReference type="Proteomes" id="UP000032360"/>
    </source>
</evidence>
<dbReference type="AlphaFoldDB" id="A0A0D8HJH0"/>
<feature type="compositionally biased region" description="Basic and acidic residues" evidence="1">
    <location>
        <begin position="1"/>
        <end position="10"/>
    </location>
</feature>
<proteinExistence type="predicted"/>
<feature type="region of interest" description="Disordered" evidence="1">
    <location>
        <begin position="1"/>
        <end position="29"/>
    </location>
</feature>
<evidence type="ECO:0000256" key="1">
    <source>
        <dbReference type="SAM" id="MobiDB-lite"/>
    </source>
</evidence>
<comment type="caution">
    <text evidence="2">The sequence shown here is derived from an EMBL/GenBank/DDBJ whole genome shotgun (WGS) entry which is preliminary data.</text>
</comment>
<dbReference type="Proteomes" id="UP000032360">
    <property type="component" value="Unassembled WGS sequence"/>
</dbReference>
<accession>A0A0D8HJH0</accession>
<dbReference type="EMBL" id="JXYS01000026">
    <property type="protein sequence ID" value="KJF18004.1"/>
    <property type="molecule type" value="Genomic_DNA"/>
</dbReference>
<organism evidence="2 3">
    <name type="scientific">Acidithrix ferrooxidans</name>
    <dbReference type="NCBI Taxonomy" id="1280514"/>
    <lineage>
        <taxon>Bacteria</taxon>
        <taxon>Bacillati</taxon>
        <taxon>Actinomycetota</taxon>
        <taxon>Acidimicrobiia</taxon>
        <taxon>Acidimicrobiales</taxon>
        <taxon>Acidimicrobiaceae</taxon>
        <taxon>Acidithrix</taxon>
    </lineage>
</organism>
<keyword evidence="3" id="KW-1185">Reference proteome</keyword>
<reference evidence="2 3" key="1">
    <citation type="submission" date="2015-01" db="EMBL/GenBank/DDBJ databases">
        <title>Draft genome of the acidophilic iron oxidizer Acidithrix ferrooxidans strain Py-F3.</title>
        <authorList>
            <person name="Poehlein A."/>
            <person name="Eisen S."/>
            <person name="Schloemann M."/>
            <person name="Johnson B.D."/>
            <person name="Daniel R."/>
            <person name="Muehling M."/>
        </authorList>
    </citation>
    <scope>NUCLEOTIDE SEQUENCE [LARGE SCALE GENOMIC DNA]</scope>
    <source>
        <strain evidence="2 3">Py-F3</strain>
    </source>
</reference>
<evidence type="ECO:0000313" key="2">
    <source>
        <dbReference type="EMBL" id="KJF18004.1"/>
    </source>
</evidence>